<dbReference type="Gene3D" id="1.25.10.10">
    <property type="entry name" value="Leucine-rich Repeat Variant"/>
    <property type="match status" value="1"/>
</dbReference>
<dbReference type="Proteomes" id="UP000225706">
    <property type="component" value="Unassembled WGS sequence"/>
</dbReference>
<dbReference type="AlphaFoldDB" id="A0A2B4S279"/>
<dbReference type="SMART" id="SM00185">
    <property type="entry name" value="ARM"/>
    <property type="match status" value="2"/>
</dbReference>
<organism evidence="1 2">
    <name type="scientific">Stylophora pistillata</name>
    <name type="common">Smooth cauliflower coral</name>
    <dbReference type="NCBI Taxonomy" id="50429"/>
    <lineage>
        <taxon>Eukaryota</taxon>
        <taxon>Metazoa</taxon>
        <taxon>Cnidaria</taxon>
        <taxon>Anthozoa</taxon>
        <taxon>Hexacorallia</taxon>
        <taxon>Scleractinia</taxon>
        <taxon>Astrocoeniina</taxon>
        <taxon>Pocilloporidae</taxon>
        <taxon>Stylophora</taxon>
    </lineage>
</organism>
<dbReference type="Pfam" id="PF00514">
    <property type="entry name" value="Arm"/>
    <property type="match status" value="1"/>
</dbReference>
<dbReference type="EMBL" id="LSMT01000234">
    <property type="protein sequence ID" value="PFX22612.1"/>
    <property type="molecule type" value="Genomic_DNA"/>
</dbReference>
<comment type="caution">
    <text evidence="1">The sequence shown here is derived from an EMBL/GenBank/DDBJ whole genome shotgun (WGS) entry which is preliminary data.</text>
</comment>
<evidence type="ECO:0000313" key="2">
    <source>
        <dbReference type="Proteomes" id="UP000225706"/>
    </source>
</evidence>
<evidence type="ECO:0000313" key="1">
    <source>
        <dbReference type="EMBL" id="PFX22612.1"/>
    </source>
</evidence>
<reference evidence="2" key="1">
    <citation type="journal article" date="2017" name="bioRxiv">
        <title>Comparative analysis of the genomes of Stylophora pistillata and Acropora digitifera provides evidence for extensive differences between species of corals.</title>
        <authorList>
            <person name="Voolstra C.R."/>
            <person name="Li Y."/>
            <person name="Liew Y.J."/>
            <person name="Baumgarten S."/>
            <person name="Zoccola D."/>
            <person name="Flot J.-F."/>
            <person name="Tambutte S."/>
            <person name="Allemand D."/>
            <person name="Aranda M."/>
        </authorList>
    </citation>
    <scope>NUCLEOTIDE SEQUENCE [LARGE SCALE GENOMIC DNA]</scope>
</reference>
<dbReference type="STRING" id="50429.A0A2B4S279"/>
<dbReference type="InterPro" id="IPR016024">
    <property type="entry name" value="ARM-type_fold"/>
</dbReference>
<proteinExistence type="predicted"/>
<dbReference type="InterPro" id="IPR011989">
    <property type="entry name" value="ARM-like"/>
</dbReference>
<gene>
    <name evidence="1" type="primary">Armc7</name>
    <name evidence="1" type="ORF">AWC38_SpisGene12880</name>
</gene>
<dbReference type="InterPro" id="IPR042462">
    <property type="entry name" value="ARMC7"/>
</dbReference>
<dbReference type="SUPFAM" id="SSF48371">
    <property type="entry name" value="ARM repeat"/>
    <property type="match status" value="1"/>
</dbReference>
<dbReference type="InterPro" id="IPR000225">
    <property type="entry name" value="Armadillo"/>
</dbReference>
<dbReference type="PANTHER" id="PTHR46263">
    <property type="entry name" value="ARMADILLO REPEAT-CONTAINING PROTEIN 7"/>
    <property type="match status" value="1"/>
</dbReference>
<sequence>MFTSQARIDSKTGPDNLGRFEYLQALVTEFQDTDKQGSKEEILANLANFGYDPINYGHFRKLNVLDLFMDMLTEENAKFVEFGIGGLCNCSLDKENKQHIVENGGIPLVINCLSSSNEETVLSAITTLMFLTTPQTQEEITSEPVVDCMERFSTSSNARLSNLAKVFLQDYCKRSKQNVTHTN</sequence>
<keyword evidence="2" id="KW-1185">Reference proteome</keyword>
<name>A0A2B4S279_STYPI</name>
<dbReference type="OrthoDB" id="201709at2759"/>
<dbReference type="PANTHER" id="PTHR46263:SF1">
    <property type="entry name" value="ARMADILLO REPEAT-CONTAINING PROTEIN 7"/>
    <property type="match status" value="1"/>
</dbReference>
<accession>A0A2B4S279</accession>
<protein>
    <submittedName>
        <fullName evidence="1">Armadillo repeat-containing protein 7</fullName>
    </submittedName>
</protein>